<dbReference type="Gene3D" id="3.40.50.10360">
    <property type="entry name" value="Hypothetical protein TT1679"/>
    <property type="match status" value="1"/>
</dbReference>
<dbReference type="EMBL" id="VJMZ01000001">
    <property type="protein sequence ID" value="TRM10769.1"/>
    <property type="molecule type" value="Genomic_DNA"/>
</dbReference>
<comment type="caution">
    <text evidence="2">The sequence shown here is derived from an EMBL/GenBank/DDBJ whole genome shotgun (WGS) entry which is preliminary data.</text>
</comment>
<dbReference type="Pfam" id="PF04260">
    <property type="entry name" value="DUF436"/>
    <property type="match status" value="1"/>
</dbReference>
<sequence>MCDASNLHEQVKADVDLIVNEWAASGHLRAGDLVVVGCSTSEVAGERIGTSGSEELASIIYEALTSLQTETGINLAFQSCEHLNRALVMERETLKRHQFQEVTAVPVPKAGGSMASYAYKSMKDPVVAETVTADHGIDIGETMIGMHLRPVAIPLRLKHRTVGNARVTTARTRPKLIGGKRAVYPE</sequence>
<proteinExistence type="inferred from homology"/>
<evidence type="ECO:0000313" key="2">
    <source>
        <dbReference type="EMBL" id="TRM10769.1"/>
    </source>
</evidence>
<dbReference type="InterPro" id="IPR006340">
    <property type="entry name" value="DUF436"/>
</dbReference>
<dbReference type="HAMAP" id="MF_00800">
    <property type="entry name" value="UPF0340"/>
    <property type="match status" value="1"/>
</dbReference>
<dbReference type="SUPFAM" id="SSF110710">
    <property type="entry name" value="TTHA0583/YokD-like"/>
    <property type="match status" value="1"/>
</dbReference>
<gene>
    <name evidence="2" type="ORF">FH966_03015</name>
</gene>
<dbReference type="PIRSF" id="PIRSF007510">
    <property type="entry name" value="UCP007510"/>
    <property type="match status" value="1"/>
</dbReference>
<dbReference type="AlphaFoldDB" id="A0A549YFV3"/>
<dbReference type="Proteomes" id="UP000319280">
    <property type="component" value="Unassembled WGS sequence"/>
</dbReference>
<comment type="similarity">
    <text evidence="1">Belongs to the UPF0340 family.</text>
</comment>
<evidence type="ECO:0000256" key="1">
    <source>
        <dbReference type="HAMAP-Rule" id="MF_00800"/>
    </source>
</evidence>
<evidence type="ECO:0000313" key="3">
    <source>
        <dbReference type="Proteomes" id="UP000319280"/>
    </source>
</evidence>
<organism evidence="2 3">
    <name type="scientific">Lentibacillus cibarius</name>
    <dbReference type="NCBI Taxonomy" id="2583219"/>
    <lineage>
        <taxon>Bacteria</taxon>
        <taxon>Bacillati</taxon>
        <taxon>Bacillota</taxon>
        <taxon>Bacilli</taxon>
        <taxon>Bacillales</taxon>
        <taxon>Bacillaceae</taxon>
        <taxon>Lentibacillus</taxon>
    </lineage>
</organism>
<dbReference type="InterPro" id="IPR028345">
    <property type="entry name" value="Antibiotic_NAT-like"/>
</dbReference>
<accession>A0A549YFV3</accession>
<keyword evidence="3" id="KW-1185">Reference proteome</keyword>
<protein>
    <recommendedName>
        <fullName evidence="1">UPF0340 protein FH966_03015</fullName>
    </recommendedName>
</protein>
<dbReference type="RefSeq" id="WP_142790019.1">
    <property type="nucleotide sequence ID" value="NZ_VJMZ01000001.1"/>
</dbReference>
<dbReference type="NCBIfam" id="TIGR01440">
    <property type="entry name" value="TIGR01440 family protein"/>
    <property type="match status" value="1"/>
</dbReference>
<name>A0A549YFV3_9BACI</name>
<reference evidence="2 3" key="1">
    <citation type="submission" date="2019-07" db="EMBL/GenBank/DDBJ databases">
        <title>Genomic analysis of Lentibacillus sp. NKC851-2.</title>
        <authorList>
            <person name="Oh Y.J."/>
        </authorList>
    </citation>
    <scope>NUCLEOTIDE SEQUENCE [LARGE SCALE GENOMIC DNA]</scope>
    <source>
        <strain evidence="2 3">NKC851-2</strain>
    </source>
</reference>